<evidence type="ECO:0000256" key="10">
    <source>
        <dbReference type="ARBA" id="ARBA00023033"/>
    </source>
</evidence>
<evidence type="ECO:0000256" key="13">
    <source>
        <dbReference type="SAM" id="Phobius"/>
    </source>
</evidence>
<keyword evidence="4" id="KW-0349">Heme</keyword>
<accession>A0A8S9M5C0</accession>
<dbReference type="EMBL" id="QGKY02000089">
    <property type="protein sequence ID" value="KAF2613637.1"/>
    <property type="molecule type" value="Genomic_DNA"/>
</dbReference>
<keyword evidence="6" id="KW-0479">Metal-binding</keyword>
<dbReference type="InterPro" id="IPR000719">
    <property type="entry name" value="Prot_kinase_dom"/>
</dbReference>
<evidence type="ECO:0000256" key="6">
    <source>
        <dbReference type="ARBA" id="ARBA00022723"/>
    </source>
</evidence>
<keyword evidence="9" id="KW-0408">Iron</keyword>
<keyword evidence="7 13" id="KW-1133">Transmembrane helix</keyword>
<dbReference type="GO" id="GO:0016020">
    <property type="term" value="C:membrane"/>
    <property type="evidence" value="ECO:0007669"/>
    <property type="project" value="UniProtKB-SubCell"/>
</dbReference>
<protein>
    <recommendedName>
        <fullName evidence="14">Protein kinase domain-containing protein</fullName>
    </recommendedName>
</protein>
<dbReference type="InterPro" id="IPR036396">
    <property type="entry name" value="Cyt_P450_sf"/>
</dbReference>
<comment type="cofactor">
    <cofactor evidence="1">
        <name>heme</name>
        <dbReference type="ChEBI" id="CHEBI:30413"/>
    </cofactor>
</comment>
<feature type="compositionally biased region" description="Polar residues" evidence="12">
    <location>
        <begin position="535"/>
        <end position="555"/>
    </location>
</feature>
<evidence type="ECO:0000256" key="11">
    <source>
        <dbReference type="ARBA" id="ARBA00023136"/>
    </source>
</evidence>
<evidence type="ECO:0000256" key="2">
    <source>
        <dbReference type="ARBA" id="ARBA00004167"/>
    </source>
</evidence>
<name>A0A8S9M5C0_BRACR</name>
<keyword evidence="10" id="KW-0503">Monooxygenase</keyword>
<dbReference type="PANTHER" id="PTHR47947:SF62">
    <property type="entry name" value="CYTOCHROME P450, FAMILY 81, SUBFAMILY D, POLYPEPTIDE 5"/>
    <property type="match status" value="1"/>
</dbReference>
<comment type="caution">
    <text evidence="15">The sequence shown here is derived from an EMBL/GenBank/DDBJ whole genome shotgun (WGS) entry which is preliminary data.</text>
</comment>
<evidence type="ECO:0000256" key="3">
    <source>
        <dbReference type="ARBA" id="ARBA00010617"/>
    </source>
</evidence>
<dbReference type="GO" id="GO:0016705">
    <property type="term" value="F:oxidoreductase activity, acting on paired donors, with incorporation or reduction of molecular oxygen"/>
    <property type="evidence" value="ECO:0007669"/>
    <property type="project" value="InterPro"/>
</dbReference>
<dbReference type="SUPFAM" id="SSF56112">
    <property type="entry name" value="Protein kinase-like (PK-like)"/>
    <property type="match status" value="1"/>
</dbReference>
<dbReference type="GO" id="GO:0020037">
    <property type="term" value="F:heme binding"/>
    <property type="evidence" value="ECO:0007669"/>
    <property type="project" value="InterPro"/>
</dbReference>
<dbReference type="Pfam" id="PF00067">
    <property type="entry name" value="p450"/>
    <property type="match status" value="1"/>
</dbReference>
<evidence type="ECO:0000256" key="4">
    <source>
        <dbReference type="ARBA" id="ARBA00022617"/>
    </source>
</evidence>
<dbReference type="GO" id="GO:0005524">
    <property type="term" value="F:ATP binding"/>
    <property type="evidence" value="ECO:0007669"/>
    <property type="project" value="InterPro"/>
</dbReference>
<evidence type="ECO:0000256" key="1">
    <source>
        <dbReference type="ARBA" id="ARBA00001971"/>
    </source>
</evidence>
<evidence type="ECO:0000259" key="14">
    <source>
        <dbReference type="PROSITE" id="PS50011"/>
    </source>
</evidence>
<feature type="domain" description="Protein kinase" evidence="14">
    <location>
        <begin position="141"/>
        <end position="483"/>
    </location>
</feature>
<dbReference type="GO" id="GO:0004497">
    <property type="term" value="F:monooxygenase activity"/>
    <property type="evidence" value="ECO:0007669"/>
    <property type="project" value="UniProtKB-KW"/>
</dbReference>
<feature type="transmembrane region" description="Helical" evidence="13">
    <location>
        <begin position="87"/>
        <end position="106"/>
    </location>
</feature>
<dbReference type="InterPro" id="IPR011009">
    <property type="entry name" value="Kinase-like_dom_sf"/>
</dbReference>
<evidence type="ECO:0000313" key="15">
    <source>
        <dbReference type="EMBL" id="KAF2613637.1"/>
    </source>
</evidence>
<keyword evidence="11 13" id="KW-0472">Membrane</keyword>
<dbReference type="GO" id="GO:0005506">
    <property type="term" value="F:iron ion binding"/>
    <property type="evidence" value="ECO:0007669"/>
    <property type="project" value="InterPro"/>
</dbReference>
<evidence type="ECO:0000256" key="12">
    <source>
        <dbReference type="SAM" id="MobiDB-lite"/>
    </source>
</evidence>
<proteinExistence type="inferred from homology"/>
<comment type="similarity">
    <text evidence="3">Belongs to the cytochrome P450 family.</text>
</comment>
<gene>
    <name evidence="15" type="ORF">F2Q70_00009040</name>
</gene>
<dbReference type="Gene3D" id="1.10.630.10">
    <property type="entry name" value="Cytochrome P450"/>
    <property type="match status" value="1"/>
</dbReference>
<organism evidence="15">
    <name type="scientific">Brassica cretica</name>
    <name type="common">Mustard</name>
    <dbReference type="NCBI Taxonomy" id="69181"/>
    <lineage>
        <taxon>Eukaryota</taxon>
        <taxon>Viridiplantae</taxon>
        <taxon>Streptophyta</taxon>
        <taxon>Embryophyta</taxon>
        <taxon>Tracheophyta</taxon>
        <taxon>Spermatophyta</taxon>
        <taxon>Magnoliopsida</taxon>
        <taxon>eudicotyledons</taxon>
        <taxon>Gunneridae</taxon>
        <taxon>Pentapetalae</taxon>
        <taxon>rosids</taxon>
        <taxon>malvids</taxon>
        <taxon>Brassicales</taxon>
        <taxon>Brassicaceae</taxon>
        <taxon>Brassiceae</taxon>
        <taxon>Brassica</taxon>
    </lineage>
</organism>
<keyword evidence="5 13" id="KW-0812">Transmembrane</keyword>
<reference evidence="15" key="1">
    <citation type="submission" date="2019-12" db="EMBL/GenBank/DDBJ databases">
        <title>Genome sequencing and annotation of Brassica cretica.</title>
        <authorList>
            <person name="Studholme D.J."/>
            <person name="Sarris P.F."/>
        </authorList>
    </citation>
    <scope>NUCLEOTIDE SEQUENCE</scope>
    <source>
        <strain evidence="15">PFS-102/07</strain>
        <tissue evidence="15">Leaf</tissue>
    </source>
</reference>
<dbReference type="GO" id="GO:0004672">
    <property type="term" value="F:protein kinase activity"/>
    <property type="evidence" value="ECO:0007669"/>
    <property type="project" value="InterPro"/>
</dbReference>
<evidence type="ECO:0000256" key="9">
    <source>
        <dbReference type="ARBA" id="ARBA00023004"/>
    </source>
</evidence>
<dbReference type="PANTHER" id="PTHR47947">
    <property type="entry name" value="CYTOCHROME P450 82C3-RELATED"/>
    <property type="match status" value="1"/>
</dbReference>
<evidence type="ECO:0000256" key="8">
    <source>
        <dbReference type="ARBA" id="ARBA00023002"/>
    </source>
</evidence>
<sequence length="555" mass="61568">MLKRILGPPLLTTPGQPISELLPAISDKPTAASGYGGGGPEYDGYVPSDGSVVIGGAGGICGGGGGVRVIVVDVTIARKKLEHLMEYLLLILSFLIFFIFSLKHLVGRWKCKFNLPPTPAWSLPVIGHLHLLKPPLHQILHSLSQSLGGAPIFRLRLGNRVAFVVSSLSLAEECFTKNDIVLADRPKFTFGRLVEYNCTTMATTSYGDHWRNLRRIGAIEIFSSHRLDSFLSIRKDEIRHLILCLSKNSLHGFAKVELRSLFGNFNINNILRMIAGKRFYGDEAEQGDEAKRVRQLLDEAVSSAGVGHASDYVPFLRWFTSYEKGVKKLAVRVDEFLQGLLDDKRAQKEKDFGLSKLAVRNQDSINISTNIKGTFGYLDPEYLETHILTEKSDVYAFGVVLLEALCARPALDRCLPHEQVNLAEWAMFCKSKGILDEVLDPKLVGQIEPSSLRKFMEITDKCLKEYGEERPNMADVIWDLEYALQLHMMPIQREPHEDSSVTISDGGGGSSLVVPRLMVSDSFSSSSFVQKKSSYGGTDSSETQVFSQLKISEAR</sequence>
<dbReference type="AlphaFoldDB" id="A0A8S9M5C0"/>
<dbReference type="InterPro" id="IPR001128">
    <property type="entry name" value="Cyt_P450"/>
</dbReference>
<dbReference type="InterPro" id="IPR050651">
    <property type="entry name" value="Plant_Cytochrome_P450_Monoox"/>
</dbReference>
<dbReference type="SUPFAM" id="SSF48264">
    <property type="entry name" value="Cytochrome P450"/>
    <property type="match status" value="1"/>
</dbReference>
<keyword evidence="8" id="KW-0560">Oxidoreductase</keyword>
<evidence type="ECO:0000256" key="5">
    <source>
        <dbReference type="ARBA" id="ARBA00022692"/>
    </source>
</evidence>
<evidence type="ECO:0000256" key="7">
    <source>
        <dbReference type="ARBA" id="ARBA00022989"/>
    </source>
</evidence>
<dbReference type="PROSITE" id="PS50011">
    <property type="entry name" value="PROTEIN_KINASE_DOM"/>
    <property type="match status" value="1"/>
</dbReference>
<comment type="subcellular location">
    <subcellularLocation>
        <location evidence="2">Membrane</location>
        <topology evidence="2">Single-pass membrane protein</topology>
    </subcellularLocation>
</comment>
<feature type="region of interest" description="Disordered" evidence="12">
    <location>
        <begin position="528"/>
        <end position="555"/>
    </location>
</feature>